<dbReference type="EMBL" id="JANJYJ010000008">
    <property type="protein sequence ID" value="KAK3195848.1"/>
    <property type="molecule type" value="Genomic_DNA"/>
</dbReference>
<sequence length="56" mass="6206">MSEIEVVRLGEKMLTESKVNDIQTWISAAMINQETCLDGLEEMGSTAVDEVKGVFE</sequence>
<comment type="caution">
    <text evidence="2">The sequence shown here is derived from an EMBL/GenBank/DDBJ whole genome shotgun (WGS) entry which is preliminary data.</text>
</comment>
<dbReference type="AlphaFoldDB" id="A0AAE0A0D9"/>
<keyword evidence="3" id="KW-1185">Reference proteome</keyword>
<reference evidence="2" key="1">
    <citation type="journal article" date="2023" name="Plant J.">
        <title>Genome sequences and population genomics provide insights into the demographic history, inbreeding, and mutation load of two 'living fossil' tree species of Dipteronia.</title>
        <authorList>
            <person name="Feng Y."/>
            <person name="Comes H.P."/>
            <person name="Chen J."/>
            <person name="Zhu S."/>
            <person name="Lu R."/>
            <person name="Zhang X."/>
            <person name="Li P."/>
            <person name="Qiu J."/>
            <person name="Olsen K.M."/>
            <person name="Qiu Y."/>
        </authorList>
    </citation>
    <scope>NUCLEOTIDE SEQUENCE</scope>
    <source>
        <strain evidence="2">NBL</strain>
    </source>
</reference>
<dbReference type="GO" id="GO:0004857">
    <property type="term" value="F:enzyme inhibitor activity"/>
    <property type="evidence" value="ECO:0007669"/>
    <property type="project" value="InterPro"/>
</dbReference>
<organism evidence="2 3">
    <name type="scientific">Dipteronia sinensis</name>
    <dbReference type="NCBI Taxonomy" id="43782"/>
    <lineage>
        <taxon>Eukaryota</taxon>
        <taxon>Viridiplantae</taxon>
        <taxon>Streptophyta</taxon>
        <taxon>Embryophyta</taxon>
        <taxon>Tracheophyta</taxon>
        <taxon>Spermatophyta</taxon>
        <taxon>Magnoliopsida</taxon>
        <taxon>eudicotyledons</taxon>
        <taxon>Gunneridae</taxon>
        <taxon>Pentapetalae</taxon>
        <taxon>rosids</taxon>
        <taxon>malvids</taxon>
        <taxon>Sapindales</taxon>
        <taxon>Sapindaceae</taxon>
        <taxon>Hippocastanoideae</taxon>
        <taxon>Acereae</taxon>
        <taxon>Dipteronia</taxon>
    </lineage>
</organism>
<dbReference type="SUPFAM" id="SSF101148">
    <property type="entry name" value="Plant invertase/pectin methylesterase inhibitor"/>
    <property type="match status" value="1"/>
</dbReference>
<evidence type="ECO:0000259" key="1">
    <source>
        <dbReference type="Pfam" id="PF04043"/>
    </source>
</evidence>
<proteinExistence type="predicted"/>
<protein>
    <recommendedName>
        <fullName evidence="1">Pectinesterase inhibitor domain-containing protein</fullName>
    </recommendedName>
</protein>
<dbReference type="Proteomes" id="UP001281410">
    <property type="component" value="Unassembled WGS sequence"/>
</dbReference>
<gene>
    <name evidence="2" type="ORF">Dsin_027158</name>
</gene>
<feature type="domain" description="Pectinesterase inhibitor" evidence="1">
    <location>
        <begin position="13"/>
        <end position="47"/>
    </location>
</feature>
<evidence type="ECO:0000313" key="3">
    <source>
        <dbReference type="Proteomes" id="UP001281410"/>
    </source>
</evidence>
<dbReference type="InterPro" id="IPR006501">
    <property type="entry name" value="Pectinesterase_inhib_dom"/>
</dbReference>
<accession>A0AAE0A0D9</accession>
<dbReference type="Pfam" id="PF04043">
    <property type="entry name" value="PMEI"/>
    <property type="match status" value="1"/>
</dbReference>
<evidence type="ECO:0000313" key="2">
    <source>
        <dbReference type="EMBL" id="KAK3195848.1"/>
    </source>
</evidence>
<dbReference type="InterPro" id="IPR035513">
    <property type="entry name" value="Invertase/methylesterase_inhib"/>
</dbReference>
<name>A0AAE0A0D9_9ROSI</name>
<dbReference type="Gene3D" id="1.20.140.40">
    <property type="entry name" value="Invertase/pectin methylesterase inhibitor family protein"/>
    <property type="match status" value="1"/>
</dbReference>